<name>A0A149QXK1_9PROT</name>
<feature type="transmembrane region" description="Helical" evidence="7">
    <location>
        <begin position="127"/>
        <end position="145"/>
    </location>
</feature>
<evidence type="ECO:0000259" key="8">
    <source>
        <dbReference type="Pfam" id="PF00482"/>
    </source>
</evidence>
<evidence type="ECO:0000256" key="1">
    <source>
        <dbReference type="ARBA" id="ARBA00004651"/>
    </source>
</evidence>
<dbReference type="PANTHER" id="PTHR30012:SF0">
    <property type="entry name" value="TYPE II SECRETION SYSTEM PROTEIN F-RELATED"/>
    <property type="match status" value="1"/>
</dbReference>
<feature type="transmembrane region" description="Helical" evidence="7">
    <location>
        <begin position="217"/>
        <end position="238"/>
    </location>
</feature>
<evidence type="ECO:0000313" key="10">
    <source>
        <dbReference type="Proteomes" id="UP000075573"/>
    </source>
</evidence>
<feature type="transmembrane region" description="Helical" evidence="7">
    <location>
        <begin position="178"/>
        <end position="197"/>
    </location>
</feature>
<comment type="subcellular location">
    <subcellularLocation>
        <location evidence="1">Cell membrane</location>
        <topology evidence="1">Multi-pass membrane protein</topology>
    </subcellularLocation>
</comment>
<dbReference type="InterPro" id="IPR042094">
    <property type="entry name" value="T2SS_GspF_sf"/>
</dbReference>
<evidence type="ECO:0000256" key="7">
    <source>
        <dbReference type="SAM" id="Phobius"/>
    </source>
</evidence>
<evidence type="ECO:0000313" key="9">
    <source>
        <dbReference type="EMBL" id="KXV02036.1"/>
    </source>
</evidence>
<sequence>MARAFDVINQKWARLQFNGKVRNKVYKKLSNYLKSGVSLTAALRMMYLHASDDGKKPQAPLAVVLQQWRERIGNGDPFGTAIKGWVPEGDRVLLDGGDKADLKDALLDCIKIQNARARISGTIKKGMAYPIMLLIGALLFLIMFARKITPAFETVLTRDKWTGSAAIMGQASDMANHYFMALIISVATLFGLIWFSMPRWVGRLRVYFDRIPPWSLYRLYAGAGFMLVLSAMTKAAILQTTILQTLRKDSSPWFEERMGGALKHVANGANIGEALYLTKLEFPDPDTVRDLRGFADQDGFDEILREMGNQWIEEAVDKIGVQVGILRNVAFLIFGAIIGLFSSALTDLQNQVQQAVH</sequence>
<dbReference type="PATRIC" id="fig|442.7.peg.2346"/>
<evidence type="ECO:0000256" key="6">
    <source>
        <dbReference type="ARBA" id="ARBA00023136"/>
    </source>
</evidence>
<dbReference type="EMBL" id="LHZB01000104">
    <property type="protein sequence ID" value="KXV02036.1"/>
    <property type="molecule type" value="Genomic_DNA"/>
</dbReference>
<protein>
    <recommendedName>
        <fullName evidence="8">Type II secretion system protein GspF domain-containing protein</fullName>
    </recommendedName>
</protein>
<evidence type="ECO:0000256" key="2">
    <source>
        <dbReference type="ARBA" id="ARBA00005745"/>
    </source>
</evidence>
<keyword evidence="5 7" id="KW-1133">Transmembrane helix</keyword>
<comment type="similarity">
    <text evidence="2">Belongs to the GSP F family.</text>
</comment>
<dbReference type="Gene3D" id="1.20.81.30">
    <property type="entry name" value="Type II secretion system (T2SS), domain F"/>
    <property type="match status" value="1"/>
</dbReference>
<feature type="transmembrane region" description="Helical" evidence="7">
    <location>
        <begin position="325"/>
        <end position="345"/>
    </location>
</feature>
<dbReference type="InterPro" id="IPR003004">
    <property type="entry name" value="GspF/PilC"/>
</dbReference>
<dbReference type="PANTHER" id="PTHR30012">
    <property type="entry name" value="GENERAL SECRETION PATHWAY PROTEIN"/>
    <property type="match status" value="1"/>
</dbReference>
<dbReference type="Proteomes" id="UP000075573">
    <property type="component" value="Unassembled WGS sequence"/>
</dbReference>
<dbReference type="GO" id="GO:0005886">
    <property type="term" value="C:plasma membrane"/>
    <property type="evidence" value="ECO:0007669"/>
    <property type="project" value="UniProtKB-SubCell"/>
</dbReference>
<keyword evidence="6 7" id="KW-0472">Membrane</keyword>
<proteinExistence type="inferred from homology"/>
<evidence type="ECO:0000256" key="3">
    <source>
        <dbReference type="ARBA" id="ARBA00022475"/>
    </source>
</evidence>
<reference evidence="9 10" key="1">
    <citation type="submission" date="2015-06" db="EMBL/GenBank/DDBJ databases">
        <title>Improved classification and identification of acetic acid bacteria using matrix-assisted laser desorption/ionization time-of-flight mass spectrometry; Gluconobacter nephelii and Gluconobacter uchimurae are later heterotypic synonyms of Gluconobacter japonicus and Gluconobacter oxydans, respectively.</title>
        <authorList>
            <person name="Li L."/>
            <person name="Cleenwerck I."/>
            <person name="De Vuyst L."/>
            <person name="Vandamme P."/>
        </authorList>
    </citation>
    <scope>NUCLEOTIDE SEQUENCE [LARGE SCALE GENOMIC DNA]</scope>
    <source>
        <strain evidence="9 10">LMG 1764</strain>
    </source>
</reference>
<evidence type="ECO:0000256" key="4">
    <source>
        <dbReference type="ARBA" id="ARBA00022692"/>
    </source>
</evidence>
<keyword evidence="4 7" id="KW-0812">Transmembrane</keyword>
<dbReference type="InterPro" id="IPR018076">
    <property type="entry name" value="T2SS_GspF_dom"/>
</dbReference>
<comment type="caution">
    <text evidence="9">The sequence shown here is derived from an EMBL/GenBank/DDBJ whole genome shotgun (WGS) entry which is preliminary data.</text>
</comment>
<gene>
    <name evidence="9" type="ORF">AD929_04325</name>
</gene>
<feature type="domain" description="Type II secretion system protein GspF" evidence="8">
    <location>
        <begin position="28"/>
        <end position="145"/>
    </location>
</feature>
<organism evidence="9 10">
    <name type="scientific">Gluconobacter potus</name>
    <dbReference type="NCBI Taxonomy" id="2724927"/>
    <lineage>
        <taxon>Bacteria</taxon>
        <taxon>Pseudomonadati</taxon>
        <taxon>Pseudomonadota</taxon>
        <taxon>Alphaproteobacteria</taxon>
        <taxon>Acetobacterales</taxon>
        <taxon>Acetobacteraceae</taxon>
        <taxon>Gluconobacter</taxon>
    </lineage>
</organism>
<accession>A0A149QXK1</accession>
<dbReference type="Pfam" id="PF00482">
    <property type="entry name" value="T2SSF"/>
    <property type="match status" value="1"/>
</dbReference>
<evidence type="ECO:0000256" key="5">
    <source>
        <dbReference type="ARBA" id="ARBA00022989"/>
    </source>
</evidence>
<dbReference type="RefSeq" id="WP_062494660.1">
    <property type="nucleotide sequence ID" value="NZ_LHZB01000104.1"/>
</dbReference>
<keyword evidence="3" id="KW-1003">Cell membrane</keyword>
<dbReference type="AlphaFoldDB" id="A0A149QXK1"/>